<feature type="compositionally biased region" description="Low complexity" evidence="1">
    <location>
        <begin position="203"/>
        <end position="212"/>
    </location>
</feature>
<proteinExistence type="predicted"/>
<protein>
    <submittedName>
        <fullName evidence="2">Uncharacterized protein</fullName>
    </submittedName>
</protein>
<dbReference type="Proteomes" id="UP000001680">
    <property type="component" value="Chromosome 1"/>
</dbReference>
<evidence type="ECO:0000256" key="1">
    <source>
        <dbReference type="SAM" id="MobiDB-lite"/>
    </source>
</evidence>
<evidence type="ECO:0000313" key="3">
    <source>
        <dbReference type="Proteomes" id="UP000001680"/>
    </source>
</evidence>
<name>B1YPR6_BURA4</name>
<evidence type="ECO:0000313" key="2">
    <source>
        <dbReference type="EMBL" id="ACB65480.1"/>
    </source>
</evidence>
<feature type="region of interest" description="Disordered" evidence="1">
    <location>
        <begin position="1"/>
        <end position="33"/>
    </location>
</feature>
<dbReference type="EMBL" id="CP001025">
    <property type="protein sequence ID" value="ACB65480.1"/>
    <property type="molecule type" value="Genomic_DNA"/>
</dbReference>
<dbReference type="AlphaFoldDB" id="B1YPR6"/>
<feature type="compositionally biased region" description="Basic residues" evidence="1">
    <location>
        <begin position="1"/>
        <end position="18"/>
    </location>
</feature>
<reference evidence="3" key="1">
    <citation type="submission" date="2008-04" db="EMBL/GenBank/DDBJ databases">
        <title>Complete sequence of chromosome 1 of Burkholderia ambifaria MC40-6.</title>
        <authorList>
            <person name="Copeland A."/>
            <person name="Lucas S."/>
            <person name="Lapidus A."/>
            <person name="Glavina del Rio T."/>
            <person name="Dalin E."/>
            <person name="Tice H."/>
            <person name="Pitluck S."/>
            <person name="Chain P."/>
            <person name="Malfatti S."/>
            <person name="Shin M."/>
            <person name="Vergez L."/>
            <person name="Lang D."/>
            <person name="Schmutz J."/>
            <person name="Larimer F."/>
            <person name="Land M."/>
            <person name="Hauser L."/>
            <person name="Kyrpides N."/>
            <person name="Lykidis A."/>
            <person name="Ramette A."/>
            <person name="Konstantinidis K."/>
            <person name="Tiedje J."/>
            <person name="Richardson P."/>
        </authorList>
    </citation>
    <scope>NUCLEOTIDE SEQUENCE [LARGE SCALE GENOMIC DNA]</scope>
    <source>
        <strain evidence="3">MC40-6</strain>
    </source>
</reference>
<organism evidence="2 3">
    <name type="scientific">Burkholderia ambifaria (strain MC40-6)</name>
    <dbReference type="NCBI Taxonomy" id="398577"/>
    <lineage>
        <taxon>Bacteria</taxon>
        <taxon>Pseudomonadati</taxon>
        <taxon>Pseudomonadota</taxon>
        <taxon>Betaproteobacteria</taxon>
        <taxon>Burkholderiales</taxon>
        <taxon>Burkholderiaceae</taxon>
        <taxon>Burkholderia</taxon>
        <taxon>Burkholderia cepacia complex</taxon>
    </lineage>
</organism>
<feature type="region of interest" description="Disordered" evidence="1">
    <location>
        <begin position="135"/>
        <end position="176"/>
    </location>
</feature>
<feature type="region of interest" description="Disordered" evidence="1">
    <location>
        <begin position="190"/>
        <end position="212"/>
    </location>
</feature>
<dbReference type="KEGG" id="bac:BamMC406_3004"/>
<dbReference type="HOGENOM" id="CLU_1297836_0_0_4"/>
<sequence length="212" mass="22102">MNTHRNASRHGPTSRRLGRSHEPAPSAGRTGHALGDLVGEALGAPAARAGRRRHAAGHDRHRRAPAVERLGTGAAVEAAPAVRAARAARGRTSVDGGIGHGEGTVTGMNVTLRDKHSAAHGFCTSAGRPMRPAKHVRAHAPPAPPAAPSRGPAPRPAGRRVWPAARGTHRPASPKTRCCAAPLLYNSPCFNRSQPELPPCPSPSTSRRSPPR</sequence>
<gene>
    <name evidence="2" type="ordered locus">BamMC406_3004</name>
</gene>
<feature type="compositionally biased region" description="Pro residues" evidence="1">
    <location>
        <begin position="141"/>
        <end position="155"/>
    </location>
</feature>
<accession>B1YPR6</accession>